<evidence type="ECO:0000256" key="3">
    <source>
        <dbReference type="ARBA" id="ARBA00023054"/>
    </source>
</evidence>
<dbReference type="InterPro" id="IPR040026">
    <property type="entry name" value="FliD"/>
</dbReference>
<dbReference type="RefSeq" id="WP_160751910.1">
    <property type="nucleotide sequence ID" value="NZ_WTYA01000001.1"/>
</dbReference>
<comment type="subcellular location">
    <subcellularLocation>
        <location evidence="5">Secreted</location>
    </subcellularLocation>
    <subcellularLocation>
        <location evidence="5">Bacterial flagellum</location>
    </subcellularLocation>
</comment>
<dbReference type="Pfam" id="PF02465">
    <property type="entry name" value="FliD_N"/>
    <property type="match status" value="1"/>
</dbReference>
<dbReference type="EMBL" id="WTYA01000001">
    <property type="protein sequence ID" value="MXP27639.1"/>
    <property type="molecule type" value="Genomic_DNA"/>
</dbReference>
<keyword evidence="4 5" id="KW-0975">Bacterial flagellum</keyword>
<comment type="caution">
    <text evidence="8">The sequence shown here is derived from an EMBL/GenBank/DDBJ whole genome shotgun (WGS) entry which is preliminary data.</text>
</comment>
<keyword evidence="8" id="KW-0966">Cell projection</keyword>
<dbReference type="Pfam" id="PF07196">
    <property type="entry name" value="Flagellin_IN"/>
    <property type="match status" value="1"/>
</dbReference>
<dbReference type="InterPro" id="IPR010809">
    <property type="entry name" value="FliD_C"/>
</dbReference>
<dbReference type="Proteomes" id="UP000439780">
    <property type="component" value="Unassembled WGS sequence"/>
</dbReference>
<dbReference type="OrthoDB" id="7388356at2"/>
<keyword evidence="5" id="KW-0964">Secreted</keyword>
<sequence>MTEMGSIVSTLGGGSGIDMSKLATDLSTAQFALRQDRLTAKSDQLERQISAASSIRNSITTLASSIGDRVRSGDLAVTASVASSSVAQASLTSGTVASGSYTLEVTSLAKSQTLASTAYSSADSPVGEGTLTIRFGAADAASFTEDTGHAAVDIDIPAGSTLADVARAINASGSGVSAYVANTSSGAQLVFKGAEGAQNGFVIDATEATAGNGLADLAWQPGSATGQLLSTSADAQFKLDGLAMTSASNKTGEVAPGLSLTLTGTNTGNPTTIGFSDPSGSIPSFMADLVSALNTVAGDLKDAMNPTAGDLSGDPGARALRNALSHIASDVVMPNAADGAPRTLSDLGLVTQRDGTFSFDATRLQETLKRDPASAAAMFTTGLYGIYASIDKIGRAASKTSDPGSLAGSIARYQSLSKTTSEQQSELTEKQETLRQQLVSRFAKADARVAASQSTLTFLKAQIDAWNSSNN</sequence>
<gene>
    <name evidence="8" type="primary">fliD</name>
    <name evidence="8" type="ORF">GRI58_02235</name>
</gene>
<reference evidence="8 9" key="1">
    <citation type="submission" date="2019-12" db="EMBL/GenBank/DDBJ databases">
        <title>Genomic-based taxomic classification of the family Erythrobacteraceae.</title>
        <authorList>
            <person name="Xu L."/>
        </authorList>
    </citation>
    <scope>NUCLEOTIDE SEQUENCE [LARGE SCALE GENOMIC DNA]</scope>
    <source>
        <strain evidence="8 9">KEMB 9005-328</strain>
    </source>
</reference>
<comment type="function">
    <text evidence="5">Required for morphogenesis and for the elongation of the flagellar filament by facilitating polymerization of the flagellin monomers at the tip of growing filament. Forms a capping structure, which prevents flagellin subunits (transported through the central channel of the flagellum) from leaking out without polymerization at the distal end.</text>
</comment>
<keyword evidence="8" id="KW-0969">Cilium</keyword>
<feature type="domain" description="Flagellar hook-associated protein 2 C-terminal" evidence="7">
    <location>
        <begin position="233"/>
        <end position="449"/>
    </location>
</feature>
<dbReference type="InterPro" id="IPR010810">
    <property type="entry name" value="Flagellin_hook_IN_motif"/>
</dbReference>
<name>A0A845AE18_9SPHN</name>
<evidence type="ECO:0000256" key="1">
    <source>
        <dbReference type="ARBA" id="ARBA00009764"/>
    </source>
</evidence>
<evidence type="ECO:0000259" key="7">
    <source>
        <dbReference type="Pfam" id="PF07195"/>
    </source>
</evidence>
<dbReference type="GO" id="GO:0009424">
    <property type="term" value="C:bacterial-type flagellum hook"/>
    <property type="evidence" value="ECO:0007669"/>
    <property type="project" value="UniProtKB-UniRule"/>
</dbReference>
<dbReference type="GO" id="GO:0005576">
    <property type="term" value="C:extracellular region"/>
    <property type="evidence" value="ECO:0007669"/>
    <property type="project" value="UniProtKB-SubCell"/>
</dbReference>
<evidence type="ECO:0000256" key="4">
    <source>
        <dbReference type="ARBA" id="ARBA00023143"/>
    </source>
</evidence>
<evidence type="ECO:0000256" key="2">
    <source>
        <dbReference type="ARBA" id="ARBA00011255"/>
    </source>
</evidence>
<keyword evidence="8" id="KW-0282">Flagellum</keyword>
<dbReference type="PANTHER" id="PTHR30288:SF0">
    <property type="entry name" value="FLAGELLAR HOOK-ASSOCIATED PROTEIN 2"/>
    <property type="match status" value="1"/>
</dbReference>
<organism evidence="8 9">
    <name type="scientific">Qipengyuania algicida</name>
    <dbReference type="NCBI Taxonomy" id="1836209"/>
    <lineage>
        <taxon>Bacteria</taxon>
        <taxon>Pseudomonadati</taxon>
        <taxon>Pseudomonadota</taxon>
        <taxon>Alphaproteobacteria</taxon>
        <taxon>Sphingomonadales</taxon>
        <taxon>Erythrobacteraceae</taxon>
        <taxon>Qipengyuania</taxon>
    </lineage>
</organism>
<evidence type="ECO:0000313" key="9">
    <source>
        <dbReference type="Proteomes" id="UP000439780"/>
    </source>
</evidence>
<dbReference type="GO" id="GO:0009421">
    <property type="term" value="C:bacterial-type flagellum filament cap"/>
    <property type="evidence" value="ECO:0007669"/>
    <property type="project" value="InterPro"/>
</dbReference>
<dbReference type="AlphaFoldDB" id="A0A845AE18"/>
<evidence type="ECO:0000256" key="5">
    <source>
        <dbReference type="RuleBase" id="RU362066"/>
    </source>
</evidence>
<feature type="domain" description="Flagellar hook-associated protein 2 N-terminal" evidence="6">
    <location>
        <begin position="15"/>
        <end position="112"/>
    </location>
</feature>
<dbReference type="InterPro" id="IPR003481">
    <property type="entry name" value="FliD_N"/>
</dbReference>
<dbReference type="Pfam" id="PF07195">
    <property type="entry name" value="FliD_C"/>
    <property type="match status" value="1"/>
</dbReference>
<dbReference type="GO" id="GO:0071973">
    <property type="term" value="P:bacterial-type flagellum-dependent cell motility"/>
    <property type="evidence" value="ECO:0007669"/>
    <property type="project" value="TreeGrafter"/>
</dbReference>
<dbReference type="PANTHER" id="PTHR30288">
    <property type="entry name" value="FLAGELLAR CAP/ASSEMBLY PROTEIN FLID"/>
    <property type="match status" value="1"/>
</dbReference>
<proteinExistence type="inferred from homology"/>
<evidence type="ECO:0000313" key="8">
    <source>
        <dbReference type="EMBL" id="MXP27639.1"/>
    </source>
</evidence>
<protein>
    <recommendedName>
        <fullName evidence="5">Flagellar hook-associated protein 2</fullName>
        <shortName evidence="5">HAP2</shortName>
    </recommendedName>
    <alternativeName>
        <fullName evidence="5">Flagellar cap protein</fullName>
    </alternativeName>
</protein>
<keyword evidence="3" id="KW-0175">Coiled coil</keyword>
<dbReference type="GO" id="GO:0007155">
    <property type="term" value="P:cell adhesion"/>
    <property type="evidence" value="ECO:0007669"/>
    <property type="project" value="InterPro"/>
</dbReference>
<keyword evidence="9" id="KW-1185">Reference proteome</keyword>
<accession>A0A845AE18</accession>
<comment type="similarity">
    <text evidence="1 5">Belongs to the FliD family.</text>
</comment>
<evidence type="ECO:0000259" key="6">
    <source>
        <dbReference type="Pfam" id="PF02465"/>
    </source>
</evidence>
<comment type="subunit">
    <text evidence="2 5">Homopentamer.</text>
</comment>